<dbReference type="RefSeq" id="WP_168719695.1">
    <property type="nucleotide sequence ID" value="NZ_CP042909.1"/>
</dbReference>
<dbReference type="KEGG" id="tmai:FVE67_05785"/>
<dbReference type="PRINTS" id="PR01438">
    <property type="entry name" value="UNVRSLSTRESS"/>
</dbReference>
<accession>A0A6H1WT94</accession>
<organism evidence="4 5">
    <name type="scientific">Thermosulfurimonas marina</name>
    <dbReference type="NCBI Taxonomy" id="2047767"/>
    <lineage>
        <taxon>Bacteria</taxon>
        <taxon>Pseudomonadati</taxon>
        <taxon>Thermodesulfobacteriota</taxon>
        <taxon>Thermodesulfobacteria</taxon>
        <taxon>Thermodesulfobacteriales</taxon>
        <taxon>Thermodesulfobacteriaceae</taxon>
        <taxon>Thermosulfurimonas</taxon>
    </lineage>
</organism>
<evidence type="ECO:0000256" key="1">
    <source>
        <dbReference type="ARBA" id="ARBA00008791"/>
    </source>
</evidence>
<dbReference type="PANTHER" id="PTHR46268:SF22">
    <property type="entry name" value="SENSOR PROTEIN KDPD-RELATED"/>
    <property type="match status" value="1"/>
</dbReference>
<comment type="subcellular location">
    <subcellularLocation>
        <location evidence="2">Cytoplasm</location>
    </subcellularLocation>
</comment>
<comment type="similarity">
    <text evidence="1 2">Belongs to the universal stress protein A family.</text>
</comment>
<name>A0A6H1WT94_9BACT</name>
<evidence type="ECO:0000313" key="4">
    <source>
        <dbReference type="EMBL" id="QJA06346.1"/>
    </source>
</evidence>
<gene>
    <name evidence="4" type="ORF">FVE67_05785</name>
</gene>
<protein>
    <recommendedName>
        <fullName evidence="2">Universal stress protein</fullName>
    </recommendedName>
</protein>
<dbReference type="Proteomes" id="UP000501253">
    <property type="component" value="Chromosome"/>
</dbReference>
<dbReference type="InterPro" id="IPR014729">
    <property type="entry name" value="Rossmann-like_a/b/a_fold"/>
</dbReference>
<dbReference type="PIRSF" id="PIRSF006276">
    <property type="entry name" value="UspA"/>
    <property type="match status" value="1"/>
</dbReference>
<dbReference type="EMBL" id="CP042909">
    <property type="protein sequence ID" value="QJA06346.1"/>
    <property type="molecule type" value="Genomic_DNA"/>
</dbReference>
<dbReference type="SUPFAM" id="SSF52402">
    <property type="entry name" value="Adenine nucleotide alpha hydrolases-like"/>
    <property type="match status" value="1"/>
</dbReference>
<dbReference type="PANTHER" id="PTHR46268">
    <property type="entry name" value="STRESS RESPONSE PROTEIN NHAX"/>
    <property type="match status" value="1"/>
</dbReference>
<dbReference type="GO" id="GO:0005737">
    <property type="term" value="C:cytoplasm"/>
    <property type="evidence" value="ECO:0007669"/>
    <property type="project" value="UniProtKB-SubCell"/>
</dbReference>
<keyword evidence="2" id="KW-0963">Cytoplasm</keyword>
<proteinExistence type="inferred from homology"/>
<dbReference type="InterPro" id="IPR006015">
    <property type="entry name" value="Universal_stress_UspA"/>
</dbReference>
<keyword evidence="5" id="KW-1185">Reference proteome</keyword>
<dbReference type="CDD" id="cd00293">
    <property type="entry name" value="USP-like"/>
    <property type="match status" value="1"/>
</dbReference>
<evidence type="ECO:0000256" key="2">
    <source>
        <dbReference type="PIRNR" id="PIRNR006276"/>
    </source>
</evidence>
<evidence type="ECO:0000259" key="3">
    <source>
        <dbReference type="Pfam" id="PF00582"/>
    </source>
</evidence>
<sequence length="149" mass="16532">MAEIKTILFPVDFTEASERVAGYARLFTEKFGAKLIVLFVVEDIMRYAGFYVPHAALEKMEKDLFEGAQKRMAEFVEQNFSGMEVEPLVVSGEIAEKICEVAREKGADLIIMGTHGRRGLEKALFGSVAEKVVKTAPCPVLTVNPFQKA</sequence>
<dbReference type="InterPro" id="IPR006016">
    <property type="entry name" value="UspA"/>
</dbReference>
<dbReference type="AlphaFoldDB" id="A0A6H1WT94"/>
<feature type="domain" description="UspA" evidence="3">
    <location>
        <begin position="4"/>
        <end position="143"/>
    </location>
</feature>
<dbReference type="Pfam" id="PF00582">
    <property type="entry name" value="Usp"/>
    <property type="match status" value="1"/>
</dbReference>
<evidence type="ECO:0000313" key="5">
    <source>
        <dbReference type="Proteomes" id="UP000501253"/>
    </source>
</evidence>
<reference evidence="4 5" key="1">
    <citation type="submission" date="2019-08" db="EMBL/GenBank/DDBJ databases">
        <title>Complete genome sequence of Thermosulfurimonas marina SU872T, an anaerobic thermophilic chemolithoautotrophic bacterium isolated from a shallow marine hydrothermal vent.</title>
        <authorList>
            <person name="Allioux M."/>
            <person name="Jebbar M."/>
            <person name="Slobodkina G."/>
            <person name="Slobodkin A."/>
            <person name="Moalic Y."/>
            <person name="Frolova A."/>
            <person name="Shao Z."/>
            <person name="Alain K."/>
        </authorList>
    </citation>
    <scope>NUCLEOTIDE SEQUENCE [LARGE SCALE GENOMIC DNA]</scope>
    <source>
        <strain evidence="4 5">SU872</strain>
    </source>
</reference>
<dbReference type="Gene3D" id="3.40.50.620">
    <property type="entry name" value="HUPs"/>
    <property type="match status" value="1"/>
</dbReference>